<evidence type="ECO:0000256" key="8">
    <source>
        <dbReference type="ARBA" id="ARBA00022827"/>
    </source>
</evidence>
<comment type="pathway">
    <text evidence="1">Cofactor biosynthesis; FAD biosynthesis; FAD from FMN: step 1/1.</text>
</comment>
<evidence type="ECO:0000313" key="15">
    <source>
        <dbReference type="Proteomes" id="UP000189911"/>
    </source>
</evidence>
<evidence type="ECO:0000256" key="9">
    <source>
        <dbReference type="ARBA" id="ARBA00022840"/>
    </source>
</evidence>
<evidence type="ECO:0000256" key="1">
    <source>
        <dbReference type="ARBA" id="ARBA00004726"/>
    </source>
</evidence>
<evidence type="ECO:0000313" key="14">
    <source>
        <dbReference type="EMBL" id="SCU78845.1"/>
    </source>
</evidence>
<keyword evidence="9" id="KW-0067">ATP-binding</keyword>
<comment type="catalytic activity">
    <reaction evidence="12">
        <text>FMN + ATP + H(+) = FAD + diphosphate</text>
        <dbReference type="Rhea" id="RHEA:17237"/>
        <dbReference type="ChEBI" id="CHEBI:15378"/>
        <dbReference type="ChEBI" id="CHEBI:30616"/>
        <dbReference type="ChEBI" id="CHEBI:33019"/>
        <dbReference type="ChEBI" id="CHEBI:57692"/>
        <dbReference type="ChEBI" id="CHEBI:58210"/>
        <dbReference type="EC" id="2.7.7.2"/>
    </reaction>
</comment>
<dbReference type="Pfam" id="PF01507">
    <property type="entry name" value="PAPS_reduct"/>
    <property type="match status" value="1"/>
</dbReference>
<keyword evidence="4" id="KW-0288">FMN</keyword>
<evidence type="ECO:0000256" key="4">
    <source>
        <dbReference type="ARBA" id="ARBA00022643"/>
    </source>
</evidence>
<keyword evidence="8" id="KW-0274">FAD</keyword>
<dbReference type="OrthoDB" id="270728at2759"/>
<dbReference type="Gene3D" id="3.40.50.620">
    <property type="entry name" value="HUPs"/>
    <property type="match status" value="1"/>
</dbReference>
<dbReference type="GO" id="GO:0005524">
    <property type="term" value="F:ATP binding"/>
    <property type="evidence" value="ECO:0007669"/>
    <property type="project" value="UniProtKB-KW"/>
</dbReference>
<protein>
    <recommendedName>
        <fullName evidence="2">FAD synthase</fullName>
        <ecNumber evidence="2">2.7.7.2</ecNumber>
    </recommendedName>
    <alternativeName>
        <fullName evidence="10">FAD pyrophosphorylase</fullName>
    </alternativeName>
    <alternativeName>
        <fullName evidence="11">FMN adenylyltransferase</fullName>
    </alternativeName>
</protein>
<evidence type="ECO:0000256" key="7">
    <source>
        <dbReference type="ARBA" id="ARBA00022741"/>
    </source>
</evidence>
<dbReference type="PANTHER" id="PTHR23293">
    <property type="entry name" value="FAD SYNTHETASE-RELATED FMN ADENYLYLTRANSFERASE"/>
    <property type="match status" value="1"/>
</dbReference>
<evidence type="ECO:0000256" key="5">
    <source>
        <dbReference type="ARBA" id="ARBA00022679"/>
    </source>
</evidence>
<dbReference type="AlphaFoldDB" id="A0A1G4IQN5"/>
<keyword evidence="6" id="KW-0548">Nucleotidyltransferase</keyword>
<feature type="domain" description="Phosphoadenosine phosphosulphate reductase" evidence="13">
    <location>
        <begin position="56"/>
        <end position="229"/>
    </location>
</feature>
<dbReference type="GO" id="GO:0003919">
    <property type="term" value="F:FMN adenylyltransferase activity"/>
    <property type="evidence" value="ECO:0007669"/>
    <property type="project" value="UniProtKB-EC"/>
</dbReference>
<evidence type="ECO:0000256" key="10">
    <source>
        <dbReference type="ARBA" id="ARBA00031145"/>
    </source>
</evidence>
<dbReference type="SUPFAM" id="SSF52402">
    <property type="entry name" value="Adenine nucleotide alpha hydrolases-like"/>
    <property type="match status" value="1"/>
</dbReference>
<evidence type="ECO:0000256" key="11">
    <source>
        <dbReference type="ARBA" id="ARBA00031871"/>
    </source>
</evidence>
<dbReference type="InterPro" id="IPR002500">
    <property type="entry name" value="PAPS_reduct_dom"/>
</dbReference>
<name>A0A1G4IQN5_9SACH</name>
<accession>A0A1G4IQN5</accession>
<sequence>MTLAEISERCHNITSSYLANSNGSAIVEATKEAIQITRQQFLQEVFTRWDPFGDRLSFSYNGGKDCQVLLILYLSCMWEYFVTNIRSSQYSSQYHQFPLQFLPTVYINQAETFGTLENSIESTRIRYFLSVYESPRNQTSMPEAFRNYLDVNSNTEAIIIGIRHTDPFGADLTCIQETDSGWPRFMRVQPLLHWKLANVWSLLLYSNEEICGLYEKGFTSIGGINSTVPNPSLSMKLELGHSTLKNEFEWEIMHAYGKKEASDEVCVSKLSASDERLLQNKGHLDYYPGWYMIDDSLERAGRSRS</sequence>
<keyword evidence="15" id="KW-1185">Reference proteome</keyword>
<evidence type="ECO:0000256" key="6">
    <source>
        <dbReference type="ARBA" id="ARBA00022695"/>
    </source>
</evidence>
<dbReference type="Proteomes" id="UP000189911">
    <property type="component" value="Chromosome A"/>
</dbReference>
<gene>
    <name evidence="14" type="ORF">LANO_0A04214G</name>
</gene>
<keyword evidence="7" id="KW-0547">Nucleotide-binding</keyword>
<evidence type="ECO:0000259" key="13">
    <source>
        <dbReference type="Pfam" id="PF01507"/>
    </source>
</evidence>
<organism evidence="14 15">
    <name type="scientific">Lachancea nothofagi CBS 11611</name>
    <dbReference type="NCBI Taxonomy" id="1266666"/>
    <lineage>
        <taxon>Eukaryota</taxon>
        <taxon>Fungi</taxon>
        <taxon>Dikarya</taxon>
        <taxon>Ascomycota</taxon>
        <taxon>Saccharomycotina</taxon>
        <taxon>Saccharomycetes</taxon>
        <taxon>Saccharomycetales</taxon>
        <taxon>Saccharomycetaceae</taxon>
        <taxon>Lachancea</taxon>
    </lineage>
</organism>
<dbReference type="PANTHER" id="PTHR23293:SF9">
    <property type="entry name" value="FAD SYNTHASE"/>
    <property type="match status" value="1"/>
</dbReference>
<dbReference type="InterPro" id="IPR014729">
    <property type="entry name" value="Rossmann-like_a/b/a_fold"/>
</dbReference>
<reference evidence="15" key="1">
    <citation type="submission" date="2016-03" db="EMBL/GenBank/DDBJ databases">
        <authorList>
            <person name="Devillers Hugo."/>
        </authorList>
    </citation>
    <scope>NUCLEOTIDE SEQUENCE [LARGE SCALE GENOMIC DNA]</scope>
</reference>
<keyword evidence="5" id="KW-0808">Transferase</keyword>
<dbReference type="GO" id="GO:0006747">
    <property type="term" value="P:FAD biosynthetic process"/>
    <property type="evidence" value="ECO:0007669"/>
    <property type="project" value="TreeGrafter"/>
</dbReference>
<evidence type="ECO:0000256" key="12">
    <source>
        <dbReference type="ARBA" id="ARBA00049494"/>
    </source>
</evidence>
<evidence type="ECO:0000256" key="2">
    <source>
        <dbReference type="ARBA" id="ARBA00012393"/>
    </source>
</evidence>
<proteinExistence type="predicted"/>
<dbReference type="EMBL" id="LT598449">
    <property type="protein sequence ID" value="SCU78845.1"/>
    <property type="molecule type" value="Genomic_DNA"/>
</dbReference>
<dbReference type="EC" id="2.7.7.2" evidence="2"/>
<evidence type="ECO:0000256" key="3">
    <source>
        <dbReference type="ARBA" id="ARBA00022630"/>
    </source>
</evidence>
<keyword evidence="3" id="KW-0285">Flavoprotein</keyword>